<dbReference type="PRINTS" id="PR00024">
    <property type="entry name" value="HOMEOBOX"/>
</dbReference>
<evidence type="ECO:0000259" key="11">
    <source>
        <dbReference type="PROSITE" id="PS50071"/>
    </source>
</evidence>
<sequence length="389" mass="43308">MVKNEHQLQPMSWETHHHQQQQLDYYMNLPSTSYTNVSLIINNTNNTNRVNCNGLSQATIDSKLSPLPTGVTPQTVPSSTPKSRSMSGKNSASPSNDFTSTTTTTTTTSSSTTTPPQPKEIYAWMSDKKHGTNKSKNGSKNHSGQNTTSTSSSSSASDKSNSTPSKRARTAYTSAQLVELEKEFLYNKYLNRPRRIELAGALNLTERQIKIWFQNRRMKDKKDGKSRTSYAGSCGMDLNNSPLATSTTEKDDLNSSLSIRSYHHHHHHHPQHHGYYQAAPQPPPPPPSMSVAFSSSSPSNYSKPFQQQIDYNATTPADMYEMTANYCMKQSTASPFDSSNYYTNGVENNLKTNYIPGTTYERPPVSFDSYYFNSDTSSVVHHPAVPPFA</sequence>
<dbReference type="GO" id="GO:0000978">
    <property type="term" value="F:RNA polymerase II cis-regulatory region sequence-specific DNA binding"/>
    <property type="evidence" value="ECO:0007669"/>
    <property type="project" value="TreeGrafter"/>
</dbReference>
<comment type="caution">
    <text evidence="13">The sequence shown here is derived from an EMBL/GenBank/DDBJ whole genome shotgun (WGS) entry which is preliminary data.</text>
</comment>
<accession>A0A819HJZ3</accession>
<comment type="subcellular location">
    <subcellularLocation>
        <location evidence="2 8 9">Nucleus</location>
    </subcellularLocation>
</comment>
<reference evidence="13" key="1">
    <citation type="submission" date="2021-02" db="EMBL/GenBank/DDBJ databases">
        <authorList>
            <person name="Nowell W R."/>
        </authorList>
    </citation>
    <scope>NUCLEOTIDE SEQUENCE</scope>
</reference>
<feature type="compositionally biased region" description="Low complexity" evidence="10">
    <location>
        <begin position="289"/>
        <end position="304"/>
    </location>
</feature>
<dbReference type="GO" id="GO:0048513">
    <property type="term" value="P:animal organ development"/>
    <property type="evidence" value="ECO:0007669"/>
    <property type="project" value="UniProtKB-ARBA"/>
</dbReference>
<proteinExistence type="inferred from homology"/>
<evidence type="ECO:0000313" key="13">
    <source>
        <dbReference type="EMBL" id="CAF3904987.1"/>
    </source>
</evidence>
<evidence type="ECO:0000256" key="7">
    <source>
        <dbReference type="ARBA" id="ARBA00023242"/>
    </source>
</evidence>
<dbReference type="Proteomes" id="UP000663887">
    <property type="component" value="Unassembled WGS sequence"/>
</dbReference>
<feature type="domain" description="Homeobox" evidence="11">
    <location>
        <begin position="163"/>
        <end position="223"/>
    </location>
</feature>
<protein>
    <recommendedName>
        <fullName evidence="11">Homeobox domain-containing protein</fullName>
    </recommendedName>
</protein>
<dbReference type="FunFam" id="1.10.10.60:FF:000176">
    <property type="entry name" value="pancreas/duodenum homeobox protein 1"/>
    <property type="match status" value="1"/>
</dbReference>
<feature type="region of interest" description="Disordered" evidence="10">
    <location>
        <begin position="218"/>
        <end position="304"/>
    </location>
</feature>
<evidence type="ECO:0000313" key="14">
    <source>
        <dbReference type="Proteomes" id="UP000663842"/>
    </source>
</evidence>
<evidence type="ECO:0000256" key="3">
    <source>
        <dbReference type="ARBA" id="ARBA00009107"/>
    </source>
</evidence>
<feature type="region of interest" description="Disordered" evidence="10">
    <location>
        <begin position="62"/>
        <end position="170"/>
    </location>
</feature>
<keyword evidence="6 8" id="KW-0371">Homeobox</keyword>
<dbReference type="Pfam" id="PF00046">
    <property type="entry name" value="Homeodomain"/>
    <property type="match status" value="1"/>
</dbReference>
<feature type="DNA-binding region" description="Homeobox" evidence="8">
    <location>
        <begin position="165"/>
        <end position="224"/>
    </location>
</feature>
<keyword evidence="7 8" id="KW-0539">Nucleus</keyword>
<dbReference type="InterPro" id="IPR009057">
    <property type="entry name" value="Homeodomain-like_sf"/>
</dbReference>
<dbReference type="CDD" id="cd00086">
    <property type="entry name" value="homeodomain"/>
    <property type="match status" value="1"/>
</dbReference>
<dbReference type="InterPro" id="IPR020479">
    <property type="entry name" value="HD_metazoa"/>
</dbReference>
<comment type="function">
    <text evidence="1">Sequence-specific transcription factor which is part of a developmental regulatory system that provides cells with specific positional identities on the anterior-posterior axis.</text>
</comment>
<name>A0A819HJZ3_9BILA</name>
<evidence type="ECO:0000256" key="4">
    <source>
        <dbReference type="ARBA" id="ARBA00022473"/>
    </source>
</evidence>
<evidence type="ECO:0000256" key="9">
    <source>
        <dbReference type="RuleBase" id="RU000682"/>
    </source>
</evidence>
<keyword evidence="5 8" id="KW-0238">DNA-binding</keyword>
<gene>
    <name evidence="13" type="ORF">UXM345_LOCUS10752</name>
    <name evidence="12" type="ORF">XDN619_LOCUS635</name>
</gene>
<dbReference type="PROSITE" id="PS00027">
    <property type="entry name" value="HOMEOBOX_1"/>
    <property type="match status" value="1"/>
</dbReference>
<dbReference type="SUPFAM" id="SSF46689">
    <property type="entry name" value="Homeodomain-like"/>
    <property type="match status" value="1"/>
</dbReference>
<evidence type="ECO:0000256" key="2">
    <source>
        <dbReference type="ARBA" id="ARBA00004123"/>
    </source>
</evidence>
<feature type="compositionally biased region" description="Low complexity" evidence="10">
    <location>
        <begin position="99"/>
        <end position="114"/>
    </location>
</feature>
<feature type="compositionally biased region" description="Low complexity" evidence="10">
    <location>
        <begin position="147"/>
        <end position="165"/>
    </location>
</feature>
<organism evidence="13 14">
    <name type="scientific">Rotaria magnacalcarata</name>
    <dbReference type="NCBI Taxonomy" id="392030"/>
    <lineage>
        <taxon>Eukaryota</taxon>
        <taxon>Metazoa</taxon>
        <taxon>Spiralia</taxon>
        <taxon>Gnathifera</taxon>
        <taxon>Rotifera</taxon>
        <taxon>Eurotatoria</taxon>
        <taxon>Bdelloidea</taxon>
        <taxon>Philodinida</taxon>
        <taxon>Philodinidae</taxon>
        <taxon>Rotaria</taxon>
    </lineage>
</organism>
<dbReference type="AlphaFoldDB" id="A0A819HJZ3"/>
<dbReference type="InterPro" id="IPR001356">
    <property type="entry name" value="HD"/>
</dbReference>
<dbReference type="InterPro" id="IPR017970">
    <property type="entry name" value="Homeobox_CS"/>
</dbReference>
<dbReference type="PROSITE" id="PS50071">
    <property type="entry name" value="HOMEOBOX_2"/>
    <property type="match status" value="1"/>
</dbReference>
<feature type="compositionally biased region" description="Basic residues" evidence="10">
    <location>
        <begin position="261"/>
        <end position="272"/>
    </location>
</feature>
<dbReference type="PANTHER" id="PTHR45664">
    <property type="entry name" value="PROTEIN ZERKNUELLT 1-RELATED"/>
    <property type="match status" value="1"/>
</dbReference>
<dbReference type="Proteomes" id="UP000663842">
    <property type="component" value="Unassembled WGS sequence"/>
</dbReference>
<dbReference type="SMART" id="SM00389">
    <property type="entry name" value="HOX"/>
    <property type="match status" value="1"/>
</dbReference>
<evidence type="ECO:0000256" key="1">
    <source>
        <dbReference type="ARBA" id="ARBA00003263"/>
    </source>
</evidence>
<comment type="similarity">
    <text evidence="3">Belongs to the Antp homeobox family.</text>
</comment>
<keyword evidence="4" id="KW-0217">Developmental protein</keyword>
<dbReference type="EMBL" id="CAJNRG010000032">
    <property type="protein sequence ID" value="CAF1945687.1"/>
    <property type="molecule type" value="Genomic_DNA"/>
</dbReference>
<feature type="compositionally biased region" description="Polar residues" evidence="10">
    <location>
        <begin position="238"/>
        <end position="247"/>
    </location>
</feature>
<dbReference type="GO" id="GO:0005634">
    <property type="term" value="C:nucleus"/>
    <property type="evidence" value="ECO:0007669"/>
    <property type="project" value="UniProtKB-SubCell"/>
</dbReference>
<evidence type="ECO:0000256" key="8">
    <source>
        <dbReference type="PROSITE-ProRule" id="PRU00108"/>
    </source>
</evidence>
<dbReference type="GO" id="GO:0009952">
    <property type="term" value="P:anterior/posterior pattern specification"/>
    <property type="evidence" value="ECO:0007669"/>
    <property type="project" value="TreeGrafter"/>
</dbReference>
<feature type="compositionally biased region" description="Polar residues" evidence="10">
    <location>
        <begin position="71"/>
        <end position="98"/>
    </location>
</feature>
<dbReference type="EMBL" id="CAJOBF010001040">
    <property type="protein sequence ID" value="CAF3904987.1"/>
    <property type="molecule type" value="Genomic_DNA"/>
</dbReference>
<evidence type="ECO:0000256" key="5">
    <source>
        <dbReference type="ARBA" id="ARBA00023125"/>
    </source>
</evidence>
<evidence type="ECO:0000313" key="12">
    <source>
        <dbReference type="EMBL" id="CAF1945687.1"/>
    </source>
</evidence>
<evidence type="ECO:0000256" key="6">
    <source>
        <dbReference type="ARBA" id="ARBA00023155"/>
    </source>
</evidence>
<evidence type="ECO:0000256" key="10">
    <source>
        <dbReference type="SAM" id="MobiDB-lite"/>
    </source>
</evidence>
<dbReference type="PANTHER" id="PTHR45664:SF11">
    <property type="entry name" value="HOMEOBOX PROTEIN HOX-B3"/>
    <property type="match status" value="1"/>
</dbReference>
<dbReference type="Gene3D" id="1.10.10.60">
    <property type="entry name" value="Homeodomain-like"/>
    <property type="match status" value="1"/>
</dbReference>
<dbReference type="GO" id="GO:0000981">
    <property type="term" value="F:DNA-binding transcription factor activity, RNA polymerase II-specific"/>
    <property type="evidence" value="ECO:0007669"/>
    <property type="project" value="InterPro"/>
</dbReference>